<dbReference type="EMBL" id="ML977156">
    <property type="protein sequence ID" value="KAF1986652.1"/>
    <property type="molecule type" value="Genomic_DNA"/>
</dbReference>
<dbReference type="InterPro" id="IPR036864">
    <property type="entry name" value="Zn2-C6_fun-type_DNA-bd_sf"/>
</dbReference>
<dbReference type="PANTHER" id="PTHR36206:SF12">
    <property type="entry name" value="ASPERCRYPTIN BIOSYNTHESIS CLUSTER-SPECIFIC TRANSCRIPTION REGULATOR ATNN-RELATED"/>
    <property type="match status" value="1"/>
</dbReference>
<reference evidence="9" key="1">
    <citation type="journal article" date="2020" name="Stud. Mycol.">
        <title>101 Dothideomycetes genomes: a test case for predicting lifestyles and emergence of pathogens.</title>
        <authorList>
            <person name="Haridas S."/>
            <person name="Albert R."/>
            <person name="Binder M."/>
            <person name="Bloem J."/>
            <person name="Labutti K."/>
            <person name="Salamov A."/>
            <person name="Andreopoulos B."/>
            <person name="Baker S."/>
            <person name="Barry K."/>
            <person name="Bills G."/>
            <person name="Bluhm B."/>
            <person name="Cannon C."/>
            <person name="Castanera R."/>
            <person name="Culley D."/>
            <person name="Daum C."/>
            <person name="Ezra D."/>
            <person name="Gonzalez J."/>
            <person name="Henrissat B."/>
            <person name="Kuo A."/>
            <person name="Liang C."/>
            <person name="Lipzen A."/>
            <person name="Lutzoni F."/>
            <person name="Magnuson J."/>
            <person name="Mondo S."/>
            <person name="Nolan M."/>
            <person name="Ohm R."/>
            <person name="Pangilinan J."/>
            <person name="Park H.-J."/>
            <person name="Ramirez L."/>
            <person name="Alfaro M."/>
            <person name="Sun H."/>
            <person name="Tritt A."/>
            <person name="Yoshinaga Y."/>
            <person name="Zwiers L.-H."/>
            <person name="Turgeon B."/>
            <person name="Goodwin S."/>
            <person name="Spatafora J."/>
            <person name="Crous P."/>
            <person name="Grigoriev I."/>
        </authorList>
    </citation>
    <scope>NUCLEOTIDE SEQUENCE</scope>
    <source>
        <strain evidence="9">CBS 113979</strain>
    </source>
</reference>
<keyword evidence="10" id="KW-1185">Reference proteome</keyword>
<keyword evidence="1" id="KW-0479">Metal-binding</keyword>
<keyword evidence="2" id="KW-0862">Zinc</keyword>
<dbReference type="SUPFAM" id="SSF57701">
    <property type="entry name" value="Zn2/Cys6 DNA-binding domain"/>
    <property type="match status" value="1"/>
</dbReference>
<proteinExistence type="predicted"/>
<evidence type="ECO:0000256" key="7">
    <source>
        <dbReference type="SAM" id="MobiDB-lite"/>
    </source>
</evidence>
<keyword evidence="5" id="KW-0804">Transcription</keyword>
<dbReference type="Pfam" id="PF00172">
    <property type="entry name" value="Zn_clus"/>
    <property type="match status" value="1"/>
</dbReference>
<dbReference type="PANTHER" id="PTHR36206">
    <property type="entry name" value="ASPERCRYPTIN BIOSYNTHESIS CLUSTER-SPECIFIC TRANSCRIPTION REGULATOR ATNN-RELATED"/>
    <property type="match status" value="1"/>
</dbReference>
<dbReference type="AlphaFoldDB" id="A0A6G1H0R7"/>
<sequence>MASYYVQSLEELGSLLKSQIEQNSGGLIPVETQMVFVFPGDVIVQVENFTPTSEAFLGTDSKGSQWVSVSDAIGTMANAADSRQISHSPRPLSKAVLAAITACDGYNYVEANSYERNLGKTKAFIFACSDSLQNRSRKSNRNRARNLKPEDGNVGELEATPTTSGGEYGLGHSVLPNTDDVPSNGSKPKRKRKRVSKVAGTSPAEGIVDQNGRQSISKSRTLTGRDGSYTTTDRHHEKAGATPSLEQSAPEIQPSVEPSGVTPPDRKRIKRTKTECLTCRARKTKCDEGKPACQRCVKTSRECSYG</sequence>
<organism evidence="9 10">
    <name type="scientific">Aulographum hederae CBS 113979</name>
    <dbReference type="NCBI Taxonomy" id="1176131"/>
    <lineage>
        <taxon>Eukaryota</taxon>
        <taxon>Fungi</taxon>
        <taxon>Dikarya</taxon>
        <taxon>Ascomycota</taxon>
        <taxon>Pezizomycotina</taxon>
        <taxon>Dothideomycetes</taxon>
        <taxon>Pleosporomycetidae</taxon>
        <taxon>Aulographales</taxon>
        <taxon>Aulographaceae</taxon>
    </lineage>
</organism>
<dbReference type="GO" id="GO:0000981">
    <property type="term" value="F:DNA-binding transcription factor activity, RNA polymerase II-specific"/>
    <property type="evidence" value="ECO:0007669"/>
    <property type="project" value="InterPro"/>
</dbReference>
<evidence type="ECO:0000256" key="2">
    <source>
        <dbReference type="ARBA" id="ARBA00022833"/>
    </source>
</evidence>
<keyword evidence="6" id="KW-0539">Nucleus</keyword>
<feature type="compositionally biased region" description="Polar residues" evidence="7">
    <location>
        <begin position="211"/>
        <end position="222"/>
    </location>
</feature>
<evidence type="ECO:0000256" key="5">
    <source>
        <dbReference type="ARBA" id="ARBA00023163"/>
    </source>
</evidence>
<protein>
    <recommendedName>
        <fullName evidence="8">Zn(2)-C6 fungal-type domain-containing protein</fullName>
    </recommendedName>
</protein>
<evidence type="ECO:0000256" key="1">
    <source>
        <dbReference type="ARBA" id="ARBA00022723"/>
    </source>
</evidence>
<accession>A0A6G1H0R7</accession>
<keyword evidence="3" id="KW-0805">Transcription regulation</keyword>
<dbReference type="CDD" id="cd00067">
    <property type="entry name" value="GAL4"/>
    <property type="match status" value="1"/>
</dbReference>
<feature type="region of interest" description="Disordered" evidence="7">
    <location>
        <begin position="135"/>
        <end position="271"/>
    </location>
</feature>
<feature type="compositionally biased region" description="Basic residues" evidence="7">
    <location>
        <begin position="135"/>
        <end position="146"/>
    </location>
</feature>
<dbReference type="Proteomes" id="UP000800041">
    <property type="component" value="Unassembled WGS sequence"/>
</dbReference>
<feature type="domain" description="Zn(2)-C6 fungal-type" evidence="8">
    <location>
        <begin position="275"/>
        <end position="305"/>
    </location>
</feature>
<name>A0A6G1H0R7_9PEZI</name>
<evidence type="ECO:0000313" key="9">
    <source>
        <dbReference type="EMBL" id="KAF1986652.1"/>
    </source>
</evidence>
<evidence type="ECO:0000256" key="4">
    <source>
        <dbReference type="ARBA" id="ARBA00023125"/>
    </source>
</evidence>
<dbReference type="InterPro" id="IPR001138">
    <property type="entry name" value="Zn2Cys6_DnaBD"/>
</dbReference>
<dbReference type="GO" id="GO:0008270">
    <property type="term" value="F:zinc ion binding"/>
    <property type="evidence" value="ECO:0007669"/>
    <property type="project" value="InterPro"/>
</dbReference>
<dbReference type="OrthoDB" id="10261408at2759"/>
<gene>
    <name evidence="9" type="ORF">K402DRAFT_404359</name>
</gene>
<dbReference type="SMART" id="SM00066">
    <property type="entry name" value="GAL4"/>
    <property type="match status" value="1"/>
</dbReference>
<evidence type="ECO:0000256" key="3">
    <source>
        <dbReference type="ARBA" id="ARBA00023015"/>
    </source>
</evidence>
<dbReference type="Gene3D" id="4.10.240.10">
    <property type="entry name" value="Zn(2)-C6 fungal-type DNA-binding domain"/>
    <property type="match status" value="1"/>
</dbReference>
<evidence type="ECO:0000313" key="10">
    <source>
        <dbReference type="Proteomes" id="UP000800041"/>
    </source>
</evidence>
<feature type="compositionally biased region" description="Basic residues" evidence="7">
    <location>
        <begin position="187"/>
        <end position="196"/>
    </location>
</feature>
<evidence type="ECO:0000256" key="6">
    <source>
        <dbReference type="ARBA" id="ARBA00023242"/>
    </source>
</evidence>
<dbReference type="GO" id="GO:0003677">
    <property type="term" value="F:DNA binding"/>
    <property type="evidence" value="ECO:0007669"/>
    <property type="project" value="UniProtKB-KW"/>
</dbReference>
<dbReference type="PROSITE" id="PS50048">
    <property type="entry name" value="ZN2_CY6_FUNGAL_2"/>
    <property type="match status" value="1"/>
</dbReference>
<evidence type="ECO:0000259" key="8">
    <source>
        <dbReference type="PROSITE" id="PS50048"/>
    </source>
</evidence>
<dbReference type="InterPro" id="IPR052360">
    <property type="entry name" value="Transcr_Regulatory_Proteins"/>
</dbReference>
<keyword evidence="4" id="KW-0238">DNA-binding</keyword>